<evidence type="ECO:0000313" key="1">
    <source>
        <dbReference type="EMBL" id="ADO47395.1"/>
    </source>
</evidence>
<dbReference type="InterPro" id="IPR003458">
    <property type="entry name" value="Phage_T4_Gp38_tail_assem"/>
</dbReference>
<dbReference type="eggNOG" id="ENOG5032TR7">
    <property type="taxonomic scope" value="Bacteria"/>
</dbReference>
<dbReference type="EMBL" id="CP002272">
    <property type="protein sequence ID" value="ADO47395.1"/>
    <property type="molecule type" value="Genomic_DNA"/>
</dbReference>
<name>E3G771_ENTLS</name>
<accession>E3G771</accession>
<dbReference type="RefSeq" id="WP_013365145.1">
    <property type="nucleotide sequence ID" value="NC_014618.1"/>
</dbReference>
<dbReference type="PANTHER" id="PTHR34413">
    <property type="entry name" value="PROPHAGE TAIL FIBER ASSEMBLY PROTEIN HOMOLOG TFAE-RELATED-RELATED"/>
    <property type="match status" value="1"/>
</dbReference>
<dbReference type="HOGENOM" id="CLU_094206_4_2_6"/>
<dbReference type="InterPro" id="IPR051220">
    <property type="entry name" value="TFA_Chaperone"/>
</dbReference>
<dbReference type="Proteomes" id="UP000006872">
    <property type="component" value="Chromosome"/>
</dbReference>
<protein>
    <submittedName>
        <fullName evidence="1">Tail assembly chaperone gp38</fullName>
    </submittedName>
</protein>
<sequence>MTTAYFCPSILSFIPVEWKSDGTYSEDTWPDDAVLATDEEVATYWKKTPPSRQMLGRVAGRPTWVDLPAPTYDEMVAAAERQRQVLIDKAMQSIGVIQLKLQAGRKLTPAETIKLNATLDYIDVVTATDTSIAPDINWPERPAV</sequence>
<keyword evidence="2" id="KW-1185">Reference proteome</keyword>
<reference evidence="2" key="1">
    <citation type="submission" date="2010-10" db="EMBL/GenBank/DDBJ databases">
        <title>Complete sequence of Enterobacter cloacae SCF1.</title>
        <authorList>
            <consortium name="US DOE Joint Genome Institute"/>
            <person name="Lucas S."/>
            <person name="Copeland A."/>
            <person name="Lapidus A."/>
            <person name="Cheng J.-F."/>
            <person name="Bruce D."/>
            <person name="Goodwin L."/>
            <person name="Pitluck S."/>
            <person name="Davenport K."/>
            <person name="Detter J.C."/>
            <person name="Han C."/>
            <person name="Tapia R."/>
            <person name="Land M."/>
            <person name="Hauser L."/>
            <person name="Chang Y.-J."/>
            <person name="Jeffries C."/>
            <person name="Kyrpides N."/>
            <person name="Ivanova N."/>
            <person name="Mikhailova N."/>
            <person name="DeAngelis K."/>
            <person name="Arkin A.P."/>
            <person name="Chivian D."/>
            <person name="Edwards B."/>
            <person name="Woo H."/>
            <person name="Hazen T.C."/>
            <person name="Woyke T."/>
        </authorList>
    </citation>
    <scope>NUCLEOTIDE SEQUENCE [LARGE SCALE GENOMIC DNA]</scope>
    <source>
        <strain evidence="2">SCF1</strain>
    </source>
</reference>
<gene>
    <name evidence="1" type="ordered locus">Entcl_1128</name>
</gene>
<dbReference type="STRING" id="701347.Entcl_1128"/>
<dbReference type="PANTHER" id="PTHR34413:SF2">
    <property type="entry name" value="PROPHAGE TAIL FIBER ASSEMBLY PROTEIN HOMOLOG TFAE-RELATED"/>
    <property type="match status" value="1"/>
</dbReference>
<dbReference type="AlphaFoldDB" id="E3G771"/>
<dbReference type="KEGG" id="esc:Entcl_1128"/>
<proteinExistence type="predicted"/>
<dbReference type="Pfam" id="PF02413">
    <property type="entry name" value="Caudo_TAP"/>
    <property type="match status" value="1"/>
</dbReference>
<organism evidence="1 2">
    <name type="scientific">Enterobacter lignolyticus (strain SCF1)</name>
    <dbReference type="NCBI Taxonomy" id="701347"/>
    <lineage>
        <taxon>Bacteria</taxon>
        <taxon>Pseudomonadati</taxon>
        <taxon>Pseudomonadota</taxon>
        <taxon>Gammaproteobacteria</taxon>
        <taxon>Enterobacterales</taxon>
        <taxon>Enterobacteriaceae</taxon>
        <taxon>Pluralibacter</taxon>
    </lineage>
</organism>
<evidence type="ECO:0000313" key="2">
    <source>
        <dbReference type="Proteomes" id="UP000006872"/>
    </source>
</evidence>
<reference evidence="1 2" key="2">
    <citation type="journal article" date="2011" name="Stand. Genomic Sci.">
        <title>Complete genome sequence of 'Enterobacter lignolyticus' SCF1.</title>
        <authorList>
            <person name="Deangelis K.M."/>
            <person name="D'Haeseleer P."/>
            <person name="Chivian D."/>
            <person name="Fortney J.L."/>
            <person name="Khudyakov J."/>
            <person name="Simmons B."/>
            <person name="Woo H."/>
            <person name="Arkin A.P."/>
            <person name="Davenport K.W."/>
            <person name="Goodwin L."/>
            <person name="Chen A."/>
            <person name="Ivanova N."/>
            <person name="Kyrpides N.C."/>
            <person name="Mavromatis K."/>
            <person name="Woyke T."/>
            <person name="Hazen T.C."/>
        </authorList>
    </citation>
    <scope>NUCLEOTIDE SEQUENCE [LARGE SCALE GENOMIC DNA]</scope>
    <source>
        <strain evidence="1 2">SCF1</strain>
    </source>
</reference>